<dbReference type="HOGENOM" id="CLU_015602_0_0_1"/>
<dbReference type="STRING" id="1168221.R7YIE3"/>
<evidence type="ECO:0000313" key="7">
    <source>
        <dbReference type="Proteomes" id="UP000016924"/>
    </source>
</evidence>
<evidence type="ECO:0000256" key="4">
    <source>
        <dbReference type="SAM" id="MobiDB-lite"/>
    </source>
</evidence>
<dbReference type="Proteomes" id="UP000016924">
    <property type="component" value="Unassembled WGS sequence"/>
</dbReference>
<dbReference type="GO" id="GO:0031213">
    <property type="term" value="C:RSF complex"/>
    <property type="evidence" value="ECO:0007669"/>
    <property type="project" value="InterPro"/>
</dbReference>
<dbReference type="SUPFAM" id="SSF57903">
    <property type="entry name" value="FYVE/PHD zinc finger"/>
    <property type="match status" value="1"/>
</dbReference>
<evidence type="ECO:0000256" key="2">
    <source>
        <dbReference type="ARBA" id="ARBA00022771"/>
    </source>
</evidence>
<reference evidence="7" key="1">
    <citation type="submission" date="2012-06" db="EMBL/GenBank/DDBJ databases">
        <title>The genome sequence of Coniosporium apollinis CBS 100218.</title>
        <authorList>
            <consortium name="The Broad Institute Genome Sequencing Platform"/>
            <person name="Cuomo C."/>
            <person name="Gorbushina A."/>
            <person name="Noack S."/>
            <person name="Walker B."/>
            <person name="Young S.K."/>
            <person name="Zeng Q."/>
            <person name="Gargeya S."/>
            <person name="Fitzgerald M."/>
            <person name="Haas B."/>
            <person name="Abouelleil A."/>
            <person name="Alvarado L."/>
            <person name="Arachchi H.M."/>
            <person name="Berlin A.M."/>
            <person name="Chapman S.B."/>
            <person name="Goldberg J."/>
            <person name="Griggs A."/>
            <person name="Gujja S."/>
            <person name="Hansen M."/>
            <person name="Howarth C."/>
            <person name="Imamovic A."/>
            <person name="Larimer J."/>
            <person name="McCowan C."/>
            <person name="Montmayeur A."/>
            <person name="Murphy C."/>
            <person name="Neiman D."/>
            <person name="Pearson M."/>
            <person name="Priest M."/>
            <person name="Roberts A."/>
            <person name="Saif S."/>
            <person name="Shea T."/>
            <person name="Sisk P."/>
            <person name="Sykes S."/>
            <person name="Wortman J."/>
            <person name="Nusbaum C."/>
            <person name="Birren B."/>
        </authorList>
    </citation>
    <scope>NUCLEOTIDE SEQUENCE [LARGE SCALE GENOMIC DNA]</scope>
    <source>
        <strain evidence="7">CBS 100218</strain>
    </source>
</reference>
<feature type="compositionally biased region" description="Polar residues" evidence="4">
    <location>
        <begin position="551"/>
        <end position="572"/>
    </location>
</feature>
<evidence type="ECO:0000313" key="6">
    <source>
        <dbReference type="EMBL" id="EON61421.1"/>
    </source>
</evidence>
<evidence type="ECO:0000256" key="1">
    <source>
        <dbReference type="ARBA" id="ARBA00022723"/>
    </source>
</evidence>
<feature type="region of interest" description="Disordered" evidence="4">
    <location>
        <begin position="353"/>
        <end position="377"/>
    </location>
</feature>
<dbReference type="InterPro" id="IPR019787">
    <property type="entry name" value="Znf_PHD-finger"/>
</dbReference>
<dbReference type="RefSeq" id="XP_007776738.1">
    <property type="nucleotide sequence ID" value="XM_007778548.1"/>
</dbReference>
<feature type="compositionally biased region" description="Polar residues" evidence="4">
    <location>
        <begin position="723"/>
        <end position="736"/>
    </location>
</feature>
<evidence type="ECO:0000256" key="3">
    <source>
        <dbReference type="ARBA" id="ARBA00022833"/>
    </source>
</evidence>
<sequence length="806" mass="90251">MPSRKRGRQEMEAEEEITTEPSVLDRLRNMWEFASLMQYIFTFGKAVKIDEDFDIEDLEAECLKPGPSEQLAQIGLAMLKQVSSHKGLTLEIFDEYTRRQYVAKAPQRNPFGTEETPNKFADFDIFTKIRVLQQLSTWTFHNPDRIRERMPERDTEQTQWRIDPLGWDSDDRSYLLLDDDRLYRRTDPPIPATPPPKSKSKAKSKKTKSTRGSKRRKLASAEGSGAEEEEDTVLVEEPPEAAEDDGFGGMKWECIAITLEDYNAFMEGIRRSRDPNEKTLYKRLTEDVLPIIEKRAEAQRQKVLRKQRELENLQKLATAKRSSRIADKMEKQKEIEAAAEAERKHHAELANARKVQERQRKMEDARESRMMTREQRLQEREAKRILHEEELAKLEENSKLAESNEARLSERHLKAEMARRQKELEKLTQEDNWVFDCSGCGAHGENLDDGSHSIACERCNVWQHSACNGIKQQEAERDDFHFICGDCKRRAADANKPKISLKLRGFGSSASPKGSSERQAEPSATSPSQHPSEAPRQLHRVEIPVQPPTLTPNSSFTLMNGPSLSPAGQSQGPPGIHRVQNAYNSPSNFTGSPAPTAYRPLSSGLANSPPAMSGISQPPPQAQWHYGNGYTNGANHAHPQSNESAAADVMRPQTPNYNPYSNSFERQSPRSGHSNPGMSPLKPPPSMSPPRTNGHLNTPANPLVATPHTSFTTPDLAAPGSAHSLSRHQSFQSTHQYPAHLLSGASPGFSPAKHSPPRPTSQSVAETPVLPPIAALSPSARPLIMDPPVKNPTPERPRENGRFGPV</sequence>
<feature type="compositionally biased region" description="Polar residues" evidence="4">
    <location>
        <begin position="581"/>
        <end position="593"/>
    </location>
</feature>
<dbReference type="InterPro" id="IPR013083">
    <property type="entry name" value="Znf_RING/FYVE/PHD"/>
</dbReference>
<dbReference type="InterPro" id="IPR001965">
    <property type="entry name" value="Znf_PHD"/>
</dbReference>
<proteinExistence type="predicted"/>
<feature type="compositionally biased region" description="Basic residues" evidence="4">
    <location>
        <begin position="198"/>
        <end position="218"/>
    </location>
</feature>
<dbReference type="PANTHER" id="PTHR14296">
    <property type="entry name" value="REMODELING AND SPACING FACTOR 1"/>
    <property type="match status" value="1"/>
</dbReference>
<dbReference type="PANTHER" id="PTHR14296:SF3">
    <property type="entry name" value="DIKAR, ISOFORM F"/>
    <property type="match status" value="1"/>
</dbReference>
<feature type="compositionally biased region" description="Polar residues" evidence="4">
    <location>
        <begin position="522"/>
        <end position="531"/>
    </location>
</feature>
<gene>
    <name evidence="6" type="ORF">W97_00636</name>
</gene>
<keyword evidence="3" id="KW-0862">Zinc</keyword>
<keyword evidence="1" id="KW-0479">Metal-binding</keyword>
<feature type="compositionally biased region" description="Pro residues" evidence="4">
    <location>
        <begin position="188"/>
        <end position="197"/>
    </location>
</feature>
<dbReference type="eggNOG" id="KOG1472">
    <property type="taxonomic scope" value="Eukaryota"/>
</dbReference>
<dbReference type="EMBL" id="JH767555">
    <property type="protein sequence ID" value="EON61421.1"/>
    <property type="molecule type" value="Genomic_DNA"/>
</dbReference>
<feature type="region of interest" description="Disordered" evidence="4">
    <location>
        <begin position="184"/>
        <end position="247"/>
    </location>
</feature>
<name>R7YIE3_CONA1</name>
<dbReference type="PROSITE" id="PS01359">
    <property type="entry name" value="ZF_PHD_1"/>
    <property type="match status" value="1"/>
</dbReference>
<feature type="compositionally biased region" description="Basic and acidic residues" evidence="4">
    <location>
        <begin position="793"/>
        <end position="806"/>
    </location>
</feature>
<dbReference type="InterPro" id="IPR019786">
    <property type="entry name" value="Zinc_finger_PHD-type_CS"/>
</dbReference>
<dbReference type="OrthoDB" id="303107at2759"/>
<dbReference type="GO" id="GO:0006355">
    <property type="term" value="P:regulation of DNA-templated transcription"/>
    <property type="evidence" value="ECO:0007669"/>
    <property type="project" value="InterPro"/>
</dbReference>
<feature type="domain" description="Zinc finger PHD-type" evidence="5">
    <location>
        <begin position="436"/>
        <end position="488"/>
    </location>
</feature>
<dbReference type="GO" id="GO:0008270">
    <property type="term" value="F:zinc ion binding"/>
    <property type="evidence" value="ECO:0007669"/>
    <property type="project" value="UniProtKB-KW"/>
</dbReference>
<feature type="compositionally biased region" description="Polar residues" evidence="4">
    <location>
        <begin position="653"/>
        <end position="673"/>
    </location>
</feature>
<dbReference type="GeneID" id="19897947"/>
<keyword evidence="7" id="KW-1185">Reference proteome</keyword>
<feature type="compositionally biased region" description="Basic and acidic residues" evidence="4">
    <location>
        <begin position="354"/>
        <end position="377"/>
    </location>
</feature>
<protein>
    <recommendedName>
        <fullName evidence="5">Zinc finger PHD-type domain-containing protein</fullName>
    </recommendedName>
</protein>
<feature type="region of interest" description="Disordered" evidence="4">
    <location>
        <begin position="503"/>
        <end position="806"/>
    </location>
</feature>
<dbReference type="Gene3D" id="3.30.40.10">
    <property type="entry name" value="Zinc/RING finger domain, C3HC4 (zinc finger)"/>
    <property type="match status" value="1"/>
</dbReference>
<dbReference type="InterPro" id="IPR028938">
    <property type="entry name" value="Rsf1-like"/>
</dbReference>
<keyword evidence="2" id="KW-0863">Zinc-finger</keyword>
<feature type="compositionally biased region" description="Polar residues" evidence="4">
    <location>
        <begin position="629"/>
        <end position="644"/>
    </location>
</feature>
<dbReference type="Pfam" id="PF00628">
    <property type="entry name" value="PHD"/>
    <property type="match status" value="1"/>
</dbReference>
<feature type="compositionally biased region" description="Acidic residues" evidence="4">
    <location>
        <begin position="225"/>
        <end position="246"/>
    </location>
</feature>
<evidence type="ECO:0000259" key="5">
    <source>
        <dbReference type="SMART" id="SM00249"/>
    </source>
</evidence>
<organism evidence="6 7">
    <name type="scientific">Coniosporium apollinis (strain CBS 100218)</name>
    <name type="common">Rock-inhabiting black yeast</name>
    <dbReference type="NCBI Taxonomy" id="1168221"/>
    <lineage>
        <taxon>Eukaryota</taxon>
        <taxon>Fungi</taxon>
        <taxon>Dikarya</taxon>
        <taxon>Ascomycota</taxon>
        <taxon>Pezizomycotina</taxon>
        <taxon>Dothideomycetes</taxon>
        <taxon>Dothideomycetes incertae sedis</taxon>
        <taxon>Coniosporium</taxon>
    </lineage>
</organism>
<dbReference type="AlphaFoldDB" id="R7YIE3"/>
<dbReference type="InterPro" id="IPR011011">
    <property type="entry name" value="Znf_FYVE_PHD"/>
</dbReference>
<dbReference type="OMA" id="ECLKPGH"/>
<accession>R7YIE3</accession>
<dbReference type="SMART" id="SM00249">
    <property type="entry name" value="PHD"/>
    <property type="match status" value="1"/>
</dbReference>